<dbReference type="InterPro" id="IPR001789">
    <property type="entry name" value="Sig_transdc_resp-reg_receiver"/>
</dbReference>
<dbReference type="Gene3D" id="2.30.30.40">
    <property type="entry name" value="SH3 Domains"/>
    <property type="match status" value="1"/>
</dbReference>
<evidence type="ECO:0000259" key="3">
    <source>
        <dbReference type="PROSITE" id="PS50851"/>
    </source>
</evidence>
<organism evidence="4 5">
    <name type="scientific">Pseudomonas syringae pv. tagetis</name>
    <dbReference type="NCBI Taxonomy" id="129140"/>
    <lineage>
        <taxon>Bacteria</taxon>
        <taxon>Pseudomonadati</taxon>
        <taxon>Pseudomonadota</taxon>
        <taxon>Gammaproteobacteria</taxon>
        <taxon>Pseudomonadales</taxon>
        <taxon>Pseudomonadaceae</taxon>
        <taxon>Pseudomonas</taxon>
    </lineage>
</organism>
<dbReference type="Pfam" id="PF00072">
    <property type="entry name" value="Response_reg"/>
    <property type="match status" value="1"/>
</dbReference>
<dbReference type="EMBL" id="LJRM01000198">
    <property type="protein sequence ID" value="KPY80432.1"/>
    <property type="molecule type" value="Genomic_DNA"/>
</dbReference>
<dbReference type="PROSITE" id="PS50110">
    <property type="entry name" value="RESPONSE_REGULATORY"/>
    <property type="match status" value="1"/>
</dbReference>
<dbReference type="PANTHER" id="PTHR47233:SF3">
    <property type="entry name" value="CHEMOTAXIS PROTEIN CHEV"/>
    <property type="match status" value="1"/>
</dbReference>
<dbReference type="AlphaFoldDB" id="A0A0N8T1M8"/>
<dbReference type="SMART" id="SM00260">
    <property type="entry name" value="CheW"/>
    <property type="match status" value="1"/>
</dbReference>
<dbReference type="STRING" id="129140.ALO44_00110"/>
<dbReference type="GO" id="GO:0000160">
    <property type="term" value="P:phosphorelay signal transduction system"/>
    <property type="evidence" value="ECO:0007669"/>
    <property type="project" value="InterPro"/>
</dbReference>
<feature type="domain" description="CheW-like" evidence="3">
    <location>
        <begin position="35"/>
        <end position="174"/>
    </location>
</feature>
<dbReference type="SMART" id="SM00448">
    <property type="entry name" value="REC"/>
    <property type="match status" value="1"/>
</dbReference>
<evidence type="ECO:0000313" key="4">
    <source>
        <dbReference type="EMBL" id="KPY80432.1"/>
    </source>
</evidence>
<dbReference type="InterPro" id="IPR024181">
    <property type="entry name" value="Chemotax_regulator_CheV"/>
</dbReference>
<dbReference type="InterPro" id="IPR011006">
    <property type="entry name" value="CheY-like_superfamily"/>
</dbReference>
<dbReference type="PROSITE" id="PS50851">
    <property type="entry name" value="CHEW"/>
    <property type="match status" value="1"/>
</dbReference>
<dbReference type="InterPro" id="IPR002545">
    <property type="entry name" value="CheW-lke_dom"/>
</dbReference>
<dbReference type="Proteomes" id="UP000050474">
    <property type="component" value="Unassembled WGS sequence"/>
</dbReference>
<dbReference type="Gene3D" id="3.40.50.2300">
    <property type="match status" value="1"/>
</dbReference>
<name>A0A0N8T1M8_9PSED</name>
<proteinExistence type="predicted"/>
<dbReference type="CDD" id="cd19924">
    <property type="entry name" value="REC_CheV-like"/>
    <property type="match status" value="1"/>
</dbReference>
<dbReference type="PATRIC" id="fig|129140.3.peg.143"/>
<dbReference type="SUPFAM" id="SSF50341">
    <property type="entry name" value="CheW-like"/>
    <property type="match status" value="1"/>
</dbReference>
<protein>
    <submittedName>
        <fullName evidence="4">Putative Chemotaxis protein CheV</fullName>
    </submittedName>
</protein>
<evidence type="ECO:0000259" key="2">
    <source>
        <dbReference type="PROSITE" id="PS50110"/>
    </source>
</evidence>
<dbReference type="SUPFAM" id="SSF52172">
    <property type="entry name" value="CheY-like"/>
    <property type="match status" value="1"/>
</dbReference>
<dbReference type="PANTHER" id="PTHR47233">
    <property type="entry name" value="CHEMOTAXIS PROTEIN CHEV"/>
    <property type="match status" value="1"/>
</dbReference>
<gene>
    <name evidence="4" type="ORF">ALO44_00110</name>
</gene>
<dbReference type="InterPro" id="IPR036061">
    <property type="entry name" value="CheW-like_dom_sf"/>
</dbReference>
<comment type="caution">
    <text evidence="4">The sequence shown here is derived from an EMBL/GenBank/DDBJ whole genome shotgun (WGS) entry which is preliminary data.</text>
</comment>
<dbReference type="Pfam" id="PF01584">
    <property type="entry name" value="CheW"/>
    <property type="match status" value="1"/>
</dbReference>
<sequence>MLIWCLGGGHFVRGFGMAGVMDSVNQRTQLVGQNRLELLLFRLDGKQLYGINVFKVKEVLQCPKLTIMPKSSKIVRGVANIRGGTIPIMDLAMATGSTGMISLVNSFVIITEYNTKVQGFLVHSVERIVNMNWEEIHPPPKGTGRDHYLTAVTRVDNQLVEIIDVEKILAEVAPVSEEISVGVIDAEVQHKAVSMRVLTVDDSSVARKQVSRCLETVGVEVVALNDGRQALDYLLKMVAEGKKPEEEFLMMISDIEMPEMDGYTLTAAIRNDPRMQKMHITLHTSLSGVFNQAMVKKVGADDFLAKFRPDDLAARVVARINAAE</sequence>
<dbReference type="Gene3D" id="2.40.50.180">
    <property type="entry name" value="CheA-289, Domain 4"/>
    <property type="match status" value="1"/>
</dbReference>
<reference evidence="4 5" key="1">
    <citation type="submission" date="2015-09" db="EMBL/GenBank/DDBJ databases">
        <title>Genome announcement of multiple Pseudomonas syringae strains.</title>
        <authorList>
            <person name="Thakur S."/>
            <person name="Wang P.W."/>
            <person name="Gong Y."/>
            <person name="Weir B.S."/>
            <person name="Guttman D.S."/>
        </authorList>
    </citation>
    <scope>NUCLEOTIDE SEQUENCE [LARGE SCALE GENOMIC DNA]</scope>
    <source>
        <strain evidence="4 5">ICMP4091</strain>
    </source>
</reference>
<feature type="modified residue" description="4-aspartylphosphate" evidence="1">
    <location>
        <position position="254"/>
    </location>
</feature>
<accession>A0A0N8T1M8</accession>
<evidence type="ECO:0000256" key="1">
    <source>
        <dbReference type="PROSITE-ProRule" id="PRU00169"/>
    </source>
</evidence>
<dbReference type="PIRSF" id="PIRSF002867">
    <property type="entry name" value="CheV"/>
    <property type="match status" value="1"/>
</dbReference>
<feature type="domain" description="Response regulatory" evidence="2">
    <location>
        <begin position="196"/>
        <end position="321"/>
    </location>
</feature>
<keyword evidence="1" id="KW-0597">Phosphoprotein</keyword>
<dbReference type="GO" id="GO:0006935">
    <property type="term" value="P:chemotaxis"/>
    <property type="evidence" value="ECO:0007669"/>
    <property type="project" value="InterPro"/>
</dbReference>
<evidence type="ECO:0000313" key="5">
    <source>
        <dbReference type="Proteomes" id="UP000050474"/>
    </source>
</evidence>